<organism evidence="2">
    <name type="scientific">uncultured Thermomicrobiales bacterium</name>
    <dbReference type="NCBI Taxonomy" id="1645740"/>
    <lineage>
        <taxon>Bacteria</taxon>
        <taxon>Pseudomonadati</taxon>
        <taxon>Thermomicrobiota</taxon>
        <taxon>Thermomicrobia</taxon>
        <taxon>Thermomicrobiales</taxon>
        <taxon>environmental samples</taxon>
    </lineage>
</organism>
<dbReference type="InterPro" id="IPR011990">
    <property type="entry name" value="TPR-like_helical_dom_sf"/>
</dbReference>
<gene>
    <name evidence="2" type="ORF">AVDCRST_MAG88-287</name>
</gene>
<feature type="repeat" description="TPR" evidence="1">
    <location>
        <begin position="152"/>
        <end position="185"/>
    </location>
</feature>
<reference evidence="2" key="1">
    <citation type="submission" date="2020-02" db="EMBL/GenBank/DDBJ databases">
        <authorList>
            <person name="Meier V. D."/>
        </authorList>
    </citation>
    <scope>NUCLEOTIDE SEQUENCE</scope>
    <source>
        <strain evidence="2">AVDCRST_MAG88</strain>
    </source>
</reference>
<dbReference type="AlphaFoldDB" id="A0A6J4UCA6"/>
<accession>A0A6J4UCA6</accession>
<dbReference type="InterPro" id="IPR019734">
    <property type="entry name" value="TPR_rpt"/>
</dbReference>
<dbReference type="InterPro" id="IPR036249">
    <property type="entry name" value="Thioredoxin-like_sf"/>
</dbReference>
<evidence type="ECO:0000313" key="2">
    <source>
        <dbReference type="EMBL" id="CAA9544489.1"/>
    </source>
</evidence>
<proteinExistence type="predicted"/>
<dbReference type="PROSITE" id="PS50005">
    <property type="entry name" value="TPR"/>
    <property type="match status" value="1"/>
</dbReference>
<keyword evidence="1" id="KW-0802">TPR repeat</keyword>
<dbReference type="EMBL" id="CADCWM010000097">
    <property type="protein sequence ID" value="CAA9544489.1"/>
    <property type="molecule type" value="Genomic_DNA"/>
</dbReference>
<name>A0A6J4UCA6_9BACT</name>
<protein>
    <submittedName>
        <fullName evidence="2">Uncharacterized protein</fullName>
    </submittedName>
</protein>
<dbReference type="Gene3D" id="3.40.30.10">
    <property type="entry name" value="Glutaredoxin"/>
    <property type="match status" value="1"/>
</dbReference>
<evidence type="ECO:0000256" key="1">
    <source>
        <dbReference type="PROSITE-ProRule" id="PRU00339"/>
    </source>
</evidence>
<dbReference type="SUPFAM" id="SSF52833">
    <property type="entry name" value="Thioredoxin-like"/>
    <property type="match status" value="1"/>
</dbReference>
<sequence>MWRELRDELHPQGLEIVTVALDTGGEKAAGPWIARAEPTHPSLIDQAHLLDELFGIVNVPSGVWIDEAGTIVRPPEPAFPARPHFLDRDIPADAPPALAARLGEARKIRVEPERYVAALRDWVANGPASRYALPPDEVVARSRPRPREEALAAAHFELGQHLHRAGRLELAVPHFRESHRLQPDNWTYKRQAWNLHDAAQGPGDTYASDWLTDVQKIGAENYYPRLDM</sequence>
<dbReference type="NCBIfam" id="NF041054">
    <property type="entry name" value="WAxxUGC_long"/>
    <property type="match status" value="1"/>
</dbReference>
<dbReference type="Gene3D" id="1.25.40.10">
    <property type="entry name" value="Tetratricopeptide repeat domain"/>
    <property type="match status" value="1"/>
</dbReference>
<dbReference type="SUPFAM" id="SSF48452">
    <property type="entry name" value="TPR-like"/>
    <property type="match status" value="1"/>
</dbReference>
<dbReference type="CDD" id="cd02966">
    <property type="entry name" value="TlpA_like_family"/>
    <property type="match status" value="1"/>
</dbReference>